<evidence type="ECO:0000256" key="1">
    <source>
        <dbReference type="SAM" id="MobiDB-lite"/>
    </source>
</evidence>
<dbReference type="GO" id="GO:0000492">
    <property type="term" value="P:box C/D snoRNP assembly"/>
    <property type="evidence" value="ECO:0007669"/>
    <property type="project" value="InterPro"/>
</dbReference>
<dbReference type="AlphaFoldDB" id="A0A3S1BTJ6"/>
<feature type="compositionally biased region" description="Polar residues" evidence="1">
    <location>
        <begin position="19"/>
        <end position="33"/>
    </location>
</feature>
<evidence type="ECO:0000313" key="3">
    <source>
        <dbReference type="Proteomes" id="UP000271974"/>
    </source>
</evidence>
<protein>
    <submittedName>
        <fullName evidence="2">Uncharacterized protein</fullName>
    </submittedName>
</protein>
<comment type="caution">
    <text evidence="2">The sequence shown here is derived from an EMBL/GenBank/DDBJ whole genome shotgun (WGS) entry which is preliminary data.</text>
</comment>
<feature type="region of interest" description="Disordered" evidence="1">
    <location>
        <begin position="1"/>
        <end position="40"/>
    </location>
</feature>
<sequence>MAKNMKEGVSDISAPSLIHKTNSEPSPMSSHQPVTEKELDLNDSSNISHQLMYSEKFAECYKKDKLKIVGKETCATPQTFQMPQNSVLSRIKQFLPQLSQANKNTASDIASSSDQQNDLTIEPFTLDSDESDDDDEDDDDTTEERDVDKNCVTKLSADQNFAPFVEMNVALVPPEVLSMFDDDDSDSSSDESASETKTDNSI</sequence>
<name>A0A3S1BTJ6_ELYCH</name>
<accession>A0A3S1BTJ6</accession>
<proteinExistence type="predicted"/>
<dbReference type="InterPro" id="IPR027921">
    <property type="entry name" value="NOPCHAP1"/>
</dbReference>
<feature type="compositionally biased region" description="Acidic residues" evidence="1">
    <location>
        <begin position="180"/>
        <end position="193"/>
    </location>
</feature>
<feature type="non-terminal residue" evidence="2">
    <location>
        <position position="202"/>
    </location>
</feature>
<feature type="region of interest" description="Disordered" evidence="1">
    <location>
        <begin position="103"/>
        <end position="153"/>
    </location>
</feature>
<dbReference type="Pfam" id="PF15370">
    <property type="entry name" value="NOPCHAP1"/>
    <property type="match status" value="1"/>
</dbReference>
<feature type="region of interest" description="Disordered" evidence="1">
    <location>
        <begin position="176"/>
        <end position="202"/>
    </location>
</feature>
<gene>
    <name evidence="2" type="ORF">EGW08_003866</name>
</gene>
<keyword evidence="3" id="KW-1185">Reference proteome</keyword>
<dbReference type="OrthoDB" id="1112980at2759"/>
<dbReference type="EMBL" id="RQTK01000085">
    <property type="protein sequence ID" value="RUS88354.1"/>
    <property type="molecule type" value="Genomic_DNA"/>
</dbReference>
<organism evidence="2 3">
    <name type="scientific">Elysia chlorotica</name>
    <name type="common">Eastern emerald elysia</name>
    <name type="synonym">Sea slug</name>
    <dbReference type="NCBI Taxonomy" id="188477"/>
    <lineage>
        <taxon>Eukaryota</taxon>
        <taxon>Metazoa</taxon>
        <taxon>Spiralia</taxon>
        <taxon>Lophotrochozoa</taxon>
        <taxon>Mollusca</taxon>
        <taxon>Gastropoda</taxon>
        <taxon>Heterobranchia</taxon>
        <taxon>Euthyneura</taxon>
        <taxon>Panpulmonata</taxon>
        <taxon>Sacoglossa</taxon>
        <taxon>Placobranchoidea</taxon>
        <taxon>Plakobranchidae</taxon>
        <taxon>Elysia</taxon>
    </lineage>
</organism>
<reference evidence="2 3" key="1">
    <citation type="submission" date="2019-01" db="EMBL/GenBank/DDBJ databases">
        <title>A draft genome assembly of the solar-powered sea slug Elysia chlorotica.</title>
        <authorList>
            <person name="Cai H."/>
            <person name="Li Q."/>
            <person name="Fang X."/>
            <person name="Li J."/>
            <person name="Curtis N.E."/>
            <person name="Altenburger A."/>
            <person name="Shibata T."/>
            <person name="Feng M."/>
            <person name="Maeda T."/>
            <person name="Schwartz J.A."/>
            <person name="Shigenobu S."/>
            <person name="Lundholm N."/>
            <person name="Nishiyama T."/>
            <person name="Yang H."/>
            <person name="Hasebe M."/>
            <person name="Li S."/>
            <person name="Pierce S.K."/>
            <person name="Wang J."/>
        </authorList>
    </citation>
    <scope>NUCLEOTIDE SEQUENCE [LARGE SCALE GENOMIC DNA]</scope>
    <source>
        <strain evidence="2">EC2010</strain>
        <tissue evidence="2">Whole organism of an adult</tissue>
    </source>
</reference>
<feature type="compositionally biased region" description="Acidic residues" evidence="1">
    <location>
        <begin position="127"/>
        <end position="143"/>
    </location>
</feature>
<evidence type="ECO:0000313" key="2">
    <source>
        <dbReference type="EMBL" id="RUS88354.1"/>
    </source>
</evidence>
<dbReference type="Proteomes" id="UP000271974">
    <property type="component" value="Unassembled WGS sequence"/>
</dbReference>
<feature type="compositionally biased region" description="Polar residues" evidence="1">
    <location>
        <begin position="103"/>
        <end position="119"/>
    </location>
</feature>